<dbReference type="GO" id="GO:0016787">
    <property type="term" value="F:hydrolase activity"/>
    <property type="evidence" value="ECO:0007669"/>
    <property type="project" value="UniProtKB-KW"/>
</dbReference>
<dbReference type="SUPFAM" id="SSF56601">
    <property type="entry name" value="beta-lactamase/transpeptidase-like"/>
    <property type="match status" value="1"/>
</dbReference>
<dbReference type="InterPro" id="IPR050491">
    <property type="entry name" value="AmpC-like"/>
</dbReference>
<keyword evidence="3" id="KW-1185">Reference proteome</keyword>
<keyword evidence="2" id="KW-0378">Hydrolase</keyword>
<evidence type="ECO:0000313" key="3">
    <source>
        <dbReference type="Proteomes" id="UP001596455"/>
    </source>
</evidence>
<reference evidence="3" key="1">
    <citation type="journal article" date="2019" name="Int. J. Syst. Evol. Microbiol.">
        <title>The Global Catalogue of Microorganisms (GCM) 10K type strain sequencing project: providing services to taxonomists for standard genome sequencing and annotation.</title>
        <authorList>
            <consortium name="The Broad Institute Genomics Platform"/>
            <consortium name="The Broad Institute Genome Sequencing Center for Infectious Disease"/>
            <person name="Wu L."/>
            <person name="Ma J."/>
        </authorList>
    </citation>
    <scope>NUCLEOTIDE SEQUENCE [LARGE SCALE GENOMIC DNA]</scope>
    <source>
        <strain evidence="3">JCM 1490</strain>
    </source>
</reference>
<feature type="domain" description="Beta-lactamase-related" evidence="1">
    <location>
        <begin position="9"/>
        <end position="327"/>
    </location>
</feature>
<comment type="caution">
    <text evidence="2">The sequence shown here is derived from an EMBL/GenBank/DDBJ whole genome shotgun (WGS) entry which is preliminary data.</text>
</comment>
<dbReference type="PANTHER" id="PTHR46825:SF9">
    <property type="entry name" value="BETA-LACTAMASE-RELATED DOMAIN-CONTAINING PROTEIN"/>
    <property type="match status" value="1"/>
</dbReference>
<dbReference type="InterPro" id="IPR001466">
    <property type="entry name" value="Beta-lactam-related"/>
</dbReference>
<dbReference type="PANTHER" id="PTHR46825">
    <property type="entry name" value="D-ALANYL-D-ALANINE-CARBOXYPEPTIDASE/ENDOPEPTIDASE AMPH"/>
    <property type="match status" value="1"/>
</dbReference>
<dbReference type="EMBL" id="JBHTCQ010000002">
    <property type="protein sequence ID" value="MFC7405912.1"/>
    <property type="molecule type" value="Genomic_DNA"/>
</dbReference>
<evidence type="ECO:0000313" key="2">
    <source>
        <dbReference type="EMBL" id="MFC7405912.1"/>
    </source>
</evidence>
<dbReference type="RefSeq" id="WP_382394780.1">
    <property type="nucleotide sequence ID" value="NZ_JBHTCQ010000002.1"/>
</dbReference>
<dbReference type="EC" id="3.-.-.-" evidence="2"/>
<evidence type="ECO:0000259" key="1">
    <source>
        <dbReference type="Pfam" id="PF00144"/>
    </source>
</evidence>
<gene>
    <name evidence="2" type="ORF">ACFQQL_12380</name>
</gene>
<dbReference type="Pfam" id="PF00144">
    <property type="entry name" value="Beta-lactamase"/>
    <property type="match status" value="1"/>
</dbReference>
<dbReference type="Proteomes" id="UP001596455">
    <property type="component" value="Unassembled WGS sequence"/>
</dbReference>
<proteinExistence type="predicted"/>
<organism evidence="2 3">
    <name type="scientific">Georgenia alba</name>
    <dbReference type="NCBI Taxonomy" id="2233858"/>
    <lineage>
        <taxon>Bacteria</taxon>
        <taxon>Bacillati</taxon>
        <taxon>Actinomycetota</taxon>
        <taxon>Actinomycetes</taxon>
        <taxon>Micrococcales</taxon>
        <taxon>Bogoriellaceae</taxon>
        <taxon>Georgenia</taxon>
    </lineage>
</organism>
<dbReference type="InterPro" id="IPR012338">
    <property type="entry name" value="Beta-lactam/transpept-like"/>
</dbReference>
<dbReference type="Gene3D" id="3.40.710.10">
    <property type="entry name" value="DD-peptidase/beta-lactamase superfamily"/>
    <property type="match status" value="1"/>
</dbReference>
<accession>A0ABW2QB08</accession>
<name>A0ABW2QB08_9MICO</name>
<sequence>MAEDIDKYLRESLAGPAAVTVAVVRGDDVVYAKGFGLTDRVQHVAAGVGTVYDIGSVSKQFTAAAVMSLVDAGAVTVDDRIADHLDAPWSQEAADITLHHLLTHTSGLGDLGIGDYEPLTMADMIAGAARARLHSRPGTAHRYANLNYSLLAAVVVTVGGLGFEEYLAETLFAAAGMAETGWLLPTWDRLRVAQQYDASGRPQGRPNELPWAADGPHWALRGNGGLLSTAPDMIAWHRALRAGTVLSAESGRAMFTPHVPEDPHGEGHYGYGWAIWTDDGGRVAGHDGANDWSYCSVIRGLDTDDMVFVATSTGGPAFADRDLATELRARLR</sequence>
<protein>
    <submittedName>
        <fullName evidence="2">Serine hydrolase domain-containing protein</fullName>
        <ecNumber evidence="2">3.-.-.-</ecNumber>
    </submittedName>
</protein>